<gene>
    <name evidence="1" type="ORF">BJX68DRAFT_53340</name>
</gene>
<dbReference type="RefSeq" id="XP_070891848.1">
    <property type="nucleotide sequence ID" value="XM_071049350.1"/>
</dbReference>
<dbReference type="Proteomes" id="UP001610444">
    <property type="component" value="Unassembled WGS sequence"/>
</dbReference>
<reference evidence="1 2" key="1">
    <citation type="submission" date="2024-07" db="EMBL/GenBank/DDBJ databases">
        <title>Section-level genome sequencing and comparative genomics of Aspergillus sections Usti and Cavernicolus.</title>
        <authorList>
            <consortium name="Lawrence Berkeley National Laboratory"/>
            <person name="Nybo J.L."/>
            <person name="Vesth T.C."/>
            <person name="Theobald S."/>
            <person name="Frisvad J.C."/>
            <person name="Larsen T.O."/>
            <person name="Kjaerboelling I."/>
            <person name="Rothschild-Mancinelli K."/>
            <person name="Lyhne E.K."/>
            <person name="Kogle M.E."/>
            <person name="Barry K."/>
            <person name="Clum A."/>
            <person name="Na H."/>
            <person name="Ledsgaard L."/>
            <person name="Lin J."/>
            <person name="Lipzen A."/>
            <person name="Kuo A."/>
            <person name="Riley R."/>
            <person name="Mondo S."/>
            <person name="LaButti K."/>
            <person name="Haridas S."/>
            <person name="Pangalinan J."/>
            <person name="Salamov A.A."/>
            <person name="Simmons B.A."/>
            <person name="Magnuson J.K."/>
            <person name="Chen J."/>
            <person name="Drula E."/>
            <person name="Henrissat B."/>
            <person name="Wiebenga A."/>
            <person name="Lubbers R.J."/>
            <person name="Gomes A.C."/>
            <person name="Macurrencykelacurrency M.R."/>
            <person name="Stajich J."/>
            <person name="Grigoriev I.V."/>
            <person name="Mortensen U.H."/>
            <person name="De vries R.P."/>
            <person name="Baker S.E."/>
            <person name="Andersen M.R."/>
        </authorList>
    </citation>
    <scope>NUCLEOTIDE SEQUENCE [LARGE SCALE GENOMIC DNA]</scope>
    <source>
        <strain evidence="1 2">CBS 756.74</strain>
    </source>
</reference>
<accession>A0ABR4J707</accession>
<dbReference type="EMBL" id="JBFXLR010000145">
    <property type="protein sequence ID" value="KAL2835770.1"/>
    <property type="molecule type" value="Genomic_DNA"/>
</dbReference>
<organism evidence="1 2">
    <name type="scientific">Aspergillus pseudodeflectus</name>
    <dbReference type="NCBI Taxonomy" id="176178"/>
    <lineage>
        <taxon>Eukaryota</taxon>
        <taxon>Fungi</taxon>
        <taxon>Dikarya</taxon>
        <taxon>Ascomycota</taxon>
        <taxon>Pezizomycotina</taxon>
        <taxon>Eurotiomycetes</taxon>
        <taxon>Eurotiomycetidae</taxon>
        <taxon>Eurotiales</taxon>
        <taxon>Aspergillaceae</taxon>
        <taxon>Aspergillus</taxon>
        <taxon>Aspergillus subgen. Nidulantes</taxon>
    </lineage>
</organism>
<dbReference type="GeneID" id="98164514"/>
<comment type="caution">
    <text evidence="1">The sequence shown here is derived from an EMBL/GenBank/DDBJ whole genome shotgun (WGS) entry which is preliminary data.</text>
</comment>
<name>A0ABR4J707_9EURO</name>
<keyword evidence="2" id="KW-1185">Reference proteome</keyword>
<proteinExistence type="predicted"/>
<evidence type="ECO:0000313" key="2">
    <source>
        <dbReference type="Proteomes" id="UP001610444"/>
    </source>
</evidence>
<protein>
    <submittedName>
        <fullName evidence="1">Uncharacterized protein</fullName>
    </submittedName>
</protein>
<evidence type="ECO:0000313" key="1">
    <source>
        <dbReference type="EMBL" id="KAL2835770.1"/>
    </source>
</evidence>
<sequence length="151" mass="17348">MTSPKSSLSGRILISSLEKEKGTFTNVSRPLLGYQQSRLVSWLSLLDEDVMSSSILSDTQKYGRNRVRKIIIDIYIRYGKCAFLLCCVAATISRIQKFSNDAIYEIHQWFGRTDQWPHGLFIKAEEICSVNLTLKHIQLYAYDRTTRKCGC</sequence>